<dbReference type="SUPFAM" id="SSF56601">
    <property type="entry name" value="beta-lactamase/transpeptidase-like"/>
    <property type="match status" value="1"/>
</dbReference>
<dbReference type="Gene3D" id="3.40.710.10">
    <property type="entry name" value="DD-peptidase/beta-lactamase superfamily"/>
    <property type="match status" value="1"/>
</dbReference>
<evidence type="ECO:0000313" key="3">
    <source>
        <dbReference type="Proteomes" id="UP001499978"/>
    </source>
</evidence>
<name>A0ABP6AR46_9ACTN</name>
<dbReference type="InterPro" id="IPR012338">
    <property type="entry name" value="Beta-lactam/transpept-like"/>
</dbReference>
<sequence length="284" mass="31771">MRTGPQLLAALILSGSLVAPAPTAAAGTGAVPGPTLRAGPVRLPIRGFASWAFLDRRTGQVVGSPNRAAVSSTESMIKVWIIADYLRRRARGNWLTPVQRRDTSRAIIWSDDNAAERLYRAGGRDKVIQRLVITCRLTDTYVGYRGWWSRTQMSARDAVRMGDCIQRGWAAGPRWTPYLIDRMRRVQGSMATYRPWRTWGGGRWGIITGVPRAVVPRTGIKNGWTQIGNDPVRGPYRDRHWHVNCLAVHPDWSVAVLLRYPSRYALSYGARRCALVARQLSRPA</sequence>
<protein>
    <submittedName>
        <fullName evidence="2">Serine hydrolase</fullName>
    </submittedName>
</protein>
<dbReference type="GO" id="GO:0016787">
    <property type="term" value="F:hydrolase activity"/>
    <property type="evidence" value="ECO:0007669"/>
    <property type="project" value="UniProtKB-KW"/>
</dbReference>
<reference evidence="3" key="1">
    <citation type="journal article" date="2019" name="Int. J. Syst. Evol. Microbiol.">
        <title>The Global Catalogue of Microorganisms (GCM) 10K type strain sequencing project: providing services to taxonomists for standard genome sequencing and annotation.</title>
        <authorList>
            <consortium name="The Broad Institute Genomics Platform"/>
            <consortium name="The Broad Institute Genome Sequencing Center for Infectious Disease"/>
            <person name="Wu L."/>
            <person name="Ma J."/>
        </authorList>
    </citation>
    <scope>NUCLEOTIDE SEQUENCE [LARGE SCALE GENOMIC DNA]</scope>
    <source>
        <strain evidence="3">JCM 3367</strain>
    </source>
</reference>
<comment type="caution">
    <text evidence="2">The sequence shown here is derived from an EMBL/GenBank/DDBJ whole genome shotgun (WGS) entry which is preliminary data.</text>
</comment>
<feature type="signal peptide" evidence="1">
    <location>
        <begin position="1"/>
        <end position="25"/>
    </location>
</feature>
<dbReference type="RefSeq" id="WP_344171321.1">
    <property type="nucleotide sequence ID" value="NZ_BAAARY010000006.1"/>
</dbReference>
<dbReference type="Proteomes" id="UP001499978">
    <property type="component" value="Unassembled WGS sequence"/>
</dbReference>
<keyword evidence="1" id="KW-0732">Signal</keyword>
<proteinExistence type="predicted"/>
<gene>
    <name evidence="2" type="ORF">GCM10010201_18880</name>
</gene>
<keyword evidence="2" id="KW-0378">Hydrolase</keyword>
<keyword evidence="3" id="KW-1185">Reference proteome</keyword>
<organism evidence="2 3">
    <name type="scientific">Pilimelia columellifera subsp. columellifera</name>
    <dbReference type="NCBI Taxonomy" id="706583"/>
    <lineage>
        <taxon>Bacteria</taxon>
        <taxon>Bacillati</taxon>
        <taxon>Actinomycetota</taxon>
        <taxon>Actinomycetes</taxon>
        <taxon>Micromonosporales</taxon>
        <taxon>Micromonosporaceae</taxon>
        <taxon>Pilimelia</taxon>
    </lineage>
</organism>
<dbReference type="EMBL" id="BAAARY010000006">
    <property type="protein sequence ID" value="GAA2521253.1"/>
    <property type="molecule type" value="Genomic_DNA"/>
</dbReference>
<evidence type="ECO:0000313" key="2">
    <source>
        <dbReference type="EMBL" id="GAA2521253.1"/>
    </source>
</evidence>
<evidence type="ECO:0000256" key="1">
    <source>
        <dbReference type="SAM" id="SignalP"/>
    </source>
</evidence>
<feature type="chain" id="PRO_5045044151" evidence="1">
    <location>
        <begin position="26"/>
        <end position="284"/>
    </location>
</feature>
<accession>A0ABP6AR46</accession>